<feature type="transmembrane region" description="Helical" evidence="9">
    <location>
        <begin position="198"/>
        <end position="217"/>
    </location>
</feature>
<evidence type="ECO:0000256" key="6">
    <source>
        <dbReference type="ARBA" id="ARBA00022989"/>
    </source>
</evidence>
<dbReference type="InterPro" id="IPR013833">
    <property type="entry name" value="Cyt_c_oxidase_su3_a-hlx"/>
</dbReference>
<evidence type="ECO:0000256" key="4">
    <source>
        <dbReference type="ARBA" id="ARBA00022692"/>
    </source>
</evidence>
<protein>
    <recommendedName>
        <fullName evidence="3 8">Cytochrome c oxidase subunit 3</fullName>
    </recommendedName>
</protein>
<evidence type="ECO:0000256" key="9">
    <source>
        <dbReference type="SAM" id="Phobius"/>
    </source>
</evidence>
<evidence type="ECO:0000256" key="1">
    <source>
        <dbReference type="ARBA" id="ARBA00004141"/>
    </source>
</evidence>
<dbReference type="InterPro" id="IPR035973">
    <property type="entry name" value="Cyt_c_oxidase_su3-like_sf"/>
</dbReference>
<keyword evidence="8 11" id="KW-0496">Mitochondrion</keyword>
<dbReference type="InterPro" id="IPR024791">
    <property type="entry name" value="Cyt_c/ubiquinol_Oxase_su3"/>
</dbReference>
<dbReference type="AlphaFoldDB" id="A0A6J3YMF6"/>
<dbReference type="Pfam" id="PF00510">
    <property type="entry name" value="COX3"/>
    <property type="match status" value="1"/>
</dbReference>
<proteinExistence type="inferred from homology"/>
<comment type="similarity">
    <text evidence="2 8">Belongs to the cytochrome c oxidase subunit 3 family.</text>
</comment>
<evidence type="ECO:0000259" key="10">
    <source>
        <dbReference type="PROSITE" id="PS50253"/>
    </source>
</evidence>
<keyword evidence="4 8" id="KW-0812">Transmembrane</keyword>
<dbReference type="Gene3D" id="1.20.120.80">
    <property type="entry name" value="Cytochrome c oxidase, subunit III, four-helix bundle"/>
    <property type="match status" value="1"/>
</dbReference>
<keyword evidence="6 9" id="KW-1133">Transmembrane helix</keyword>
<dbReference type="SUPFAM" id="SSF81452">
    <property type="entry name" value="Cytochrome c oxidase subunit III-like"/>
    <property type="match status" value="1"/>
</dbReference>
<name>A0A6J3YMF6_9TREM</name>
<dbReference type="GO" id="GO:0019646">
    <property type="term" value="P:aerobic electron transport chain"/>
    <property type="evidence" value="ECO:0007669"/>
    <property type="project" value="InterPro"/>
</dbReference>
<feature type="domain" description="Heme-copper oxidase subunit III family profile" evidence="10">
    <location>
        <begin position="1"/>
        <end position="220"/>
    </location>
</feature>
<keyword evidence="5" id="KW-1278">Translocase</keyword>
<keyword evidence="7 9" id="KW-0472">Membrane</keyword>
<feature type="transmembrane region" description="Helical" evidence="9">
    <location>
        <begin position="54"/>
        <end position="77"/>
    </location>
</feature>
<dbReference type="GO" id="GO:0004129">
    <property type="term" value="F:cytochrome-c oxidase activity"/>
    <property type="evidence" value="ECO:0007669"/>
    <property type="project" value="InterPro"/>
</dbReference>
<evidence type="ECO:0000256" key="7">
    <source>
        <dbReference type="ARBA" id="ARBA00023136"/>
    </source>
</evidence>
<comment type="subcellular location">
    <subcellularLocation>
        <location evidence="1">Membrane</location>
        <topology evidence="1">Multi-pass membrane protein</topology>
    </subcellularLocation>
</comment>
<geneLocation type="mitochondrion" evidence="11"/>
<feature type="transmembrane region" description="Helical" evidence="9">
    <location>
        <begin position="97"/>
        <end position="117"/>
    </location>
</feature>
<dbReference type="GO" id="GO:0016020">
    <property type="term" value="C:membrane"/>
    <property type="evidence" value="ECO:0007669"/>
    <property type="project" value="UniProtKB-SubCell"/>
</dbReference>
<dbReference type="PANTHER" id="PTHR11403:SF7">
    <property type="entry name" value="CYTOCHROME C OXIDASE SUBUNIT 3"/>
    <property type="match status" value="1"/>
</dbReference>
<feature type="transmembrane region" description="Helical" evidence="9">
    <location>
        <begin position="124"/>
        <end position="144"/>
    </location>
</feature>
<organism evidence="11">
    <name type="scientific">Cotylurus marcogliesei</name>
    <dbReference type="NCBI Taxonomy" id="2282156"/>
    <lineage>
        <taxon>Eukaryota</taxon>
        <taxon>Metazoa</taxon>
        <taxon>Spiralia</taxon>
        <taxon>Lophotrochozoa</taxon>
        <taxon>Platyhelminthes</taxon>
        <taxon>Trematoda</taxon>
        <taxon>Digenea</taxon>
        <taxon>Diplostomida</taxon>
        <taxon>Diplostomoidea</taxon>
        <taxon>Strigeidae</taxon>
        <taxon>Cotylurus</taxon>
    </lineage>
</organism>
<feature type="transmembrane region" description="Helical" evidence="9">
    <location>
        <begin position="12"/>
        <end position="42"/>
    </location>
</feature>
<accession>A0A6J3YMF6</accession>
<evidence type="ECO:0000256" key="2">
    <source>
        <dbReference type="ARBA" id="ARBA00010581"/>
    </source>
</evidence>
<dbReference type="InterPro" id="IPR000298">
    <property type="entry name" value="Cyt_c_oxidase-like_su3"/>
</dbReference>
<evidence type="ECO:0000256" key="3">
    <source>
        <dbReference type="ARBA" id="ARBA00015944"/>
    </source>
</evidence>
<gene>
    <name evidence="11" type="primary">COX3</name>
</gene>
<dbReference type="PANTHER" id="PTHR11403">
    <property type="entry name" value="CYTOCHROME C OXIDASE SUBUNIT III"/>
    <property type="match status" value="1"/>
</dbReference>
<comment type="function">
    <text evidence="8">Component of the cytochrome c oxidase, the last enzyme in the mitochondrial electron transport chain which drives oxidative phosphorylation. The respiratory chain contains 3 multisubunit complexes succinate dehydrogenase (complex II, CII), ubiquinol-cytochrome c oxidoreductase (cytochrome b-c1 complex, complex III, CIII) and cytochrome c oxidase (complex IV, CIV), that cooperate to transfer electrons derived from NADH and succinate to molecular oxygen, creating an electrochemical gradient over the inner membrane that drives transmembrane transport and the ATP synthase. Cytochrome c oxidase is the component of the respiratory chain that catalyzes the reduction of oxygen to water. Electrons originating from reduced cytochrome c in the intermembrane space (IMS) are transferred via the dinuclear copper A center (CU(A)) of subunit 2 and heme A of subunit 1 to the active site in subunit 1, a binuclear center (BNC) formed by heme A3 and copper B (CU(B)). The BNC reduces molecular oxygen to 2 water molecules using 4 electrons from cytochrome c in the IMS and 4 protons from the mitochondrial matrix.</text>
</comment>
<feature type="transmembrane region" description="Helical" evidence="9">
    <location>
        <begin position="164"/>
        <end position="186"/>
    </location>
</feature>
<evidence type="ECO:0000256" key="8">
    <source>
        <dbReference type="RuleBase" id="RU003375"/>
    </source>
</evidence>
<dbReference type="PROSITE" id="PS50253">
    <property type="entry name" value="COX3"/>
    <property type="match status" value="1"/>
</dbReference>
<sequence length="227" mass="26509">MSIIPLYSSWGIMIFVVSAFLWNLVGMWIFFIYILFSIALLIKEVGGGEYGHNLGFLIFILTELLTFVSLFVISHYSMPEGLFDDVEYISEFDEFPLLGSIILLSSSILVTGFHFNYGLVRCNWYLFFGIVLGCCFMLIQFFEFNESPFYFVDCPYYVVAYSTVGLHFIHVLGGVTVLLIIFLLGYASLDSFYVEMSVWYWHFVDYVWLLVFMVYYYPSNLWLPILF</sequence>
<evidence type="ECO:0000313" key="11">
    <source>
        <dbReference type="EMBL" id="AYH51373.2"/>
    </source>
</evidence>
<reference evidence="11" key="1">
    <citation type="journal article" date="2018" name="Int. J. Parasitol.">
        <title>Validity of the Diplostomoidea and Diplostomida (Digenea, Platyhelminthes) upheld in phylogenomic analysis.</title>
        <authorList>
            <person name="Locke S.A."/>
            <person name="Van Dam A."/>
            <person name="Caffara M."/>
            <person name="Pinto H.A."/>
            <person name="Lopez-Hernandez D."/>
            <person name="Blanar C.A."/>
        </authorList>
    </citation>
    <scope>NUCLEOTIDE SEQUENCE</scope>
    <source>
        <strain evidence="11">S.IN.Lc.MTL.2.5</strain>
    </source>
</reference>
<evidence type="ECO:0000256" key="5">
    <source>
        <dbReference type="ARBA" id="ARBA00022967"/>
    </source>
</evidence>
<dbReference type="EMBL" id="MH536509">
    <property type="protein sequence ID" value="AYH51373.2"/>
    <property type="molecule type" value="Genomic_DNA"/>
</dbReference>